<sequence length="364" mass="40499">MHKPKVCFFTTSCGDWGGASRVLYTNMWQLDTSLLDPILVLPCRGPIEPELNARGFRYEVWSPFTEPGSPTAYLRAFLKAWRFFRREKVDVIHVNGANFWRPAELLAARLSGIPIIAHYHVINHESAPAMKWCRAAIAVSRYTAEQSGPAGLPKPVIYNPVNLARFDNGHSLREELGLAESDVVIAFLGQIREIKGVSDFIDMARAIDAPHAHFLIAGECRDPAQYPGSYSPADLENLAGGDTRIRYIGYVKDVENIYHTADIVVVPSRWQEPLGLINLEAGACHKPVVATRVGGIPEVIEDGVNGYLVEPCDIDTLATRVATLIADPSLRARMGQAGRTLVEQQFTIQPVREFEKLLLRYVRP</sequence>
<protein>
    <submittedName>
        <fullName evidence="3">Glycosyltransferase family 4 protein</fullName>
    </submittedName>
</protein>
<proteinExistence type="predicted"/>
<dbReference type="InterPro" id="IPR001296">
    <property type="entry name" value="Glyco_trans_1"/>
</dbReference>
<reference evidence="3 4" key="1">
    <citation type="submission" date="2019-09" db="EMBL/GenBank/DDBJ databases">
        <title>H2 Metabolism Revealed by Metagenomic Analysis in Subglacial Sediment of East Antarctica.</title>
        <authorList>
            <person name="Yang Z."/>
            <person name="Zhang Y."/>
            <person name="Lv Y."/>
            <person name="Yan W."/>
            <person name="Xiao X."/>
            <person name="Sun B."/>
            <person name="Ma H."/>
        </authorList>
    </citation>
    <scope>NUCLEOTIDE SEQUENCE [LARGE SCALE GENOMIC DNA]</scope>
    <source>
        <strain evidence="3">Bin2_2</strain>
    </source>
</reference>
<feature type="domain" description="Glycosyl transferase family 1" evidence="1">
    <location>
        <begin position="172"/>
        <end position="339"/>
    </location>
</feature>
<dbReference type="Gene3D" id="3.40.50.2000">
    <property type="entry name" value="Glycogen Phosphorylase B"/>
    <property type="match status" value="2"/>
</dbReference>
<dbReference type="Proteomes" id="UP000483432">
    <property type="component" value="Unassembled WGS sequence"/>
</dbReference>
<comment type="caution">
    <text evidence="3">The sequence shown here is derived from an EMBL/GenBank/DDBJ whole genome shotgun (WGS) entry which is preliminary data.</text>
</comment>
<evidence type="ECO:0000259" key="1">
    <source>
        <dbReference type="Pfam" id="PF00534"/>
    </source>
</evidence>
<organism evidence="3 4">
    <name type="scientific">Sulfuriferula multivorans</name>
    <dbReference type="NCBI Taxonomy" id="1559896"/>
    <lineage>
        <taxon>Bacteria</taxon>
        <taxon>Pseudomonadati</taxon>
        <taxon>Pseudomonadota</taxon>
        <taxon>Betaproteobacteria</taxon>
        <taxon>Nitrosomonadales</taxon>
        <taxon>Sulfuricellaceae</taxon>
        <taxon>Sulfuriferula</taxon>
    </lineage>
</organism>
<dbReference type="EMBL" id="JAAFGW010000044">
    <property type="protein sequence ID" value="NDP47625.1"/>
    <property type="molecule type" value="Genomic_DNA"/>
</dbReference>
<dbReference type="SUPFAM" id="SSF53756">
    <property type="entry name" value="UDP-Glycosyltransferase/glycogen phosphorylase"/>
    <property type="match status" value="1"/>
</dbReference>
<evidence type="ECO:0000313" key="4">
    <source>
        <dbReference type="Proteomes" id="UP000483432"/>
    </source>
</evidence>
<dbReference type="GO" id="GO:0016757">
    <property type="term" value="F:glycosyltransferase activity"/>
    <property type="evidence" value="ECO:0007669"/>
    <property type="project" value="InterPro"/>
</dbReference>
<dbReference type="CDD" id="cd03801">
    <property type="entry name" value="GT4_PimA-like"/>
    <property type="match status" value="1"/>
</dbReference>
<dbReference type="InterPro" id="IPR028098">
    <property type="entry name" value="Glyco_trans_4-like_N"/>
</dbReference>
<name>A0A7C9NTJ7_9PROT</name>
<dbReference type="Pfam" id="PF00534">
    <property type="entry name" value="Glycos_transf_1"/>
    <property type="match status" value="1"/>
</dbReference>
<keyword evidence="3" id="KW-0808">Transferase</keyword>
<accession>A0A7C9NTJ7</accession>
<evidence type="ECO:0000313" key="3">
    <source>
        <dbReference type="EMBL" id="NDP47625.1"/>
    </source>
</evidence>
<dbReference type="PANTHER" id="PTHR12526">
    <property type="entry name" value="GLYCOSYLTRANSFERASE"/>
    <property type="match status" value="1"/>
</dbReference>
<dbReference type="PANTHER" id="PTHR12526:SF635">
    <property type="entry name" value="GLYCOSYL TRANSFERASE GROUP 1"/>
    <property type="match status" value="1"/>
</dbReference>
<gene>
    <name evidence="3" type="ORF">GZ085_04385</name>
</gene>
<dbReference type="Pfam" id="PF13439">
    <property type="entry name" value="Glyco_transf_4"/>
    <property type="match status" value="1"/>
</dbReference>
<evidence type="ECO:0000259" key="2">
    <source>
        <dbReference type="Pfam" id="PF13439"/>
    </source>
</evidence>
<dbReference type="AlphaFoldDB" id="A0A7C9NTJ7"/>
<feature type="domain" description="Glycosyltransferase subfamily 4-like N-terminal" evidence="2">
    <location>
        <begin position="16"/>
        <end position="165"/>
    </location>
</feature>